<proteinExistence type="inferred from homology"/>
<dbReference type="InterPro" id="IPR001841">
    <property type="entry name" value="Znf_RING"/>
</dbReference>
<dbReference type="PROSITE" id="PS50089">
    <property type="entry name" value="ZF_RING_2"/>
    <property type="match status" value="1"/>
</dbReference>
<reference evidence="7" key="1">
    <citation type="submission" date="2022-01" db="UniProtKB">
        <authorList>
            <consortium name="EnsemblMetazoa"/>
        </authorList>
    </citation>
    <scope>IDENTIFICATION</scope>
</reference>
<sequence>MGLCKCPKRKVTTLFCFEHAVNVCEHCIVVNHPKCIIQSYIRWLHDSEYKPNCGLCNGPLESEECVRLICYHVYHWRCLNNSVYEQIGKRTTDDLPDFKCPDCNKLILPQDKVVSPVAAALREKLLTVNWARSGLGLPEIMNEEEFKPNSELPLQHLKKNSPPMQASKLRDDVVLHVDENMFPTSRPEETAQFPRRVGHGSSNSKLLLVEEDESKYRRRYSIFAIPRWLKSIGSKVCSLKRNPWKIITVLIALFVLWLLFSLTGSSSHELNETNLT</sequence>
<dbReference type="SUPFAM" id="SSF57850">
    <property type="entry name" value="RING/U-box"/>
    <property type="match status" value="1"/>
</dbReference>
<dbReference type="OrthoDB" id="1916590at2759"/>
<protein>
    <recommendedName>
        <fullName evidence="1 5">Zinc finger protein-like 1 homolog</fullName>
    </recommendedName>
</protein>
<dbReference type="GeneID" id="106666656"/>
<evidence type="ECO:0000313" key="8">
    <source>
        <dbReference type="Proteomes" id="UP000494040"/>
    </source>
</evidence>
<dbReference type="KEGG" id="clec:106666656"/>
<keyword evidence="5" id="KW-0472">Membrane</keyword>
<dbReference type="GO" id="GO:0005794">
    <property type="term" value="C:Golgi apparatus"/>
    <property type="evidence" value="ECO:0007669"/>
    <property type="project" value="TreeGrafter"/>
</dbReference>
<accession>A0A8I6RSS9</accession>
<dbReference type="InterPro" id="IPR058731">
    <property type="entry name" value="Znf-B_box_ZFPL1-like"/>
</dbReference>
<dbReference type="RefSeq" id="XP_014249483.1">
    <property type="nucleotide sequence ID" value="XM_014393997.2"/>
</dbReference>
<evidence type="ECO:0000256" key="3">
    <source>
        <dbReference type="ARBA" id="ARBA00022833"/>
    </source>
</evidence>
<feature type="transmembrane region" description="Helical" evidence="5">
    <location>
        <begin position="244"/>
        <end position="262"/>
    </location>
</feature>
<feature type="domain" description="RING-type" evidence="6">
    <location>
        <begin position="53"/>
        <end position="104"/>
    </location>
</feature>
<keyword evidence="5" id="KW-0479">Metal-binding</keyword>
<comment type="subcellular location">
    <subcellularLocation>
        <location evidence="5">Membrane</location>
        <topology evidence="5">Single-pass membrane protein</topology>
    </subcellularLocation>
</comment>
<dbReference type="Gene3D" id="3.30.40.10">
    <property type="entry name" value="Zinc/RING finger domain, C3HC4 (zinc finger)"/>
    <property type="match status" value="1"/>
</dbReference>
<dbReference type="Proteomes" id="UP000494040">
    <property type="component" value="Unassembled WGS sequence"/>
</dbReference>
<evidence type="ECO:0000256" key="5">
    <source>
        <dbReference type="RuleBase" id="RU369078"/>
    </source>
</evidence>
<evidence type="ECO:0000256" key="4">
    <source>
        <dbReference type="PROSITE-ProRule" id="PRU00175"/>
    </source>
</evidence>
<evidence type="ECO:0000259" key="6">
    <source>
        <dbReference type="PROSITE" id="PS50089"/>
    </source>
</evidence>
<comment type="similarity">
    <text evidence="5">Belongs to the ZFPL1 family.</text>
</comment>
<keyword evidence="3 5" id="KW-0862">Zinc</keyword>
<dbReference type="InterPro" id="IPR013083">
    <property type="entry name" value="Znf_RING/FYVE/PHD"/>
</dbReference>
<dbReference type="GO" id="GO:0008270">
    <property type="term" value="F:zinc ion binding"/>
    <property type="evidence" value="ECO:0007669"/>
    <property type="project" value="UniProtKB-UniRule"/>
</dbReference>
<evidence type="ECO:0000256" key="1">
    <source>
        <dbReference type="ARBA" id="ARBA00013701"/>
    </source>
</evidence>
<dbReference type="AlphaFoldDB" id="A0A8I6RSS9"/>
<dbReference type="PANTHER" id="PTHR12981:SF0">
    <property type="entry name" value="ZINC FINGER PROTEIN-LIKE 1"/>
    <property type="match status" value="1"/>
</dbReference>
<dbReference type="GO" id="GO:0016020">
    <property type="term" value="C:membrane"/>
    <property type="evidence" value="ECO:0007669"/>
    <property type="project" value="UniProtKB-SubCell"/>
</dbReference>
<dbReference type="EnsemblMetazoa" id="XM_014393997.2">
    <property type="protein sequence ID" value="XP_014249483.1"/>
    <property type="gene ID" value="LOC106666656"/>
</dbReference>
<keyword evidence="5" id="KW-0812">Transmembrane</keyword>
<evidence type="ECO:0000256" key="2">
    <source>
        <dbReference type="ARBA" id="ARBA00022771"/>
    </source>
</evidence>
<dbReference type="InterPro" id="IPR039043">
    <property type="entry name" value="ZFPL1"/>
</dbReference>
<dbReference type="Pfam" id="PF25993">
    <property type="entry name" value="zf-B_box_ZFPL1"/>
    <property type="match status" value="1"/>
</dbReference>
<dbReference type="PANTHER" id="PTHR12981">
    <property type="entry name" value="ZINC FINGER PROTEIN-LIKE 1"/>
    <property type="match status" value="1"/>
</dbReference>
<keyword evidence="8" id="KW-1185">Reference proteome</keyword>
<evidence type="ECO:0000313" key="7">
    <source>
        <dbReference type="EnsemblMetazoa" id="XP_014249483.1"/>
    </source>
</evidence>
<keyword evidence="2 4" id="KW-0863">Zinc-finger</keyword>
<keyword evidence="5" id="KW-1133">Transmembrane helix</keyword>
<dbReference type="OMA" id="IYKRYWI"/>
<name>A0A8I6RSS9_CIMLE</name>
<organism evidence="7 8">
    <name type="scientific">Cimex lectularius</name>
    <name type="common">Bed bug</name>
    <name type="synonym">Acanthia lectularia</name>
    <dbReference type="NCBI Taxonomy" id="79782"/>
    <lineage>
        <taxon>Eukaryota</taxon>
        <taxon>Metazoa</taxon>
        <taxon>Ecdysozoa</taxon>
        <taxon>Arthropoda</taxon>
        <taxon>Hexapoda</taxon>
        <taxon>Insecta</taxon>
        <taxon>Pterygota</taxon>
        <taxon>Neoptera</taxon>
        <taxon>Paraneoptera</taxon>
        <taxon>Hemiptera</taxon>
        <taxon>Heteroptera</taxon>
        <taxon>Panheteroptera</taxon>
        <taxon>Cimicomorpha</taxon>
        <taxon>Cimicidae</taxon>
        <taxon>Cimex</taxon>
    </lineage>
</organism>